<keyword evidence="5" id="KW-1185">Reference proteome</keyword>
<feature type="compositionally biased region" description="Polar residues" evidence="2">
    <location>
        <begin position="39"/>
        <end position="49"/>
    </location>
</feature>
<accession>A0A979FGX6</accession>
<feature type="compositionally biased region" description="Polar residues" evidence="2">
    <location>
        <begin position="264"/>
        <end position="311"/>
    </location>
</feature>
<dbReference type="RefSeq" id="XP_047736007.1">
    <property type="nucleotide sequence ID" value="XM_047880051.1"/>
</dbReference>
<protein>
    <submittedName>
        <fullName evidence="6">Uncharacterized protein LOC108675996</fullName>
    </submittedName>
</protein>
<evidence type="ECO:0000313" key="5">
    <source>
        <dbReference type="Proteomes" id="UP000694843"/>
    </source>
</evidence>
<evidence type="ECO:0000259" key="4">
    <source>
        <dbReference type="PROSITE" id="PS50141"/>
    </source>
</evidence>
<feature type="compositionally biased region" description="Low complexity" evidence="2">
    <location>
        <begin position="1633"/>
        <end position="1648"/>
    </location>
</feature>
<sequence length="1847" mass="199255">MDHSFRGKGTTNCTVKPRLVAGANSTHKPDETQVKLARNSPTSNASSSEMLEAPEVKYSSFLDTVHDKTLSQTLHHNNDADGQKGSNSSRHASSPIIPEASHSQGCLKSNNFTVPNVRNSDSIRSGSHARNFPGDLDVPRPNVVCAQMPPNHAGFNNYAFRPAQPVPQTRATQLTQQRHNNHHSQANIQPSLTSPPSNHAHGHPSLHHDGVPYNSASLYAPKNESSHHSTSFAAPQERIYNANGCAGESGLSSFSRSRTRSVSNYNKENSISPPNVQKPNRQFSNAQNQPNLKDNEETGASSLPGQRSQLSCRTKWALSNGNVVSQDTHAGSRRGSHEMPRNFQHSILPRHFSQPPHTVATGGFNAYSNQIVRPIAPRGPRPAFPGQQPAGFSRFGVRNGPGLNPRPRHSGYGSFENYGSVSTWEQQNILNHQRFHQRYNVDNYFSRVHENVDNQYANHFQGQHSSYGNEKIYKSTNNYKPAKTFNRGSSMPNSRNHSPFRDDKSHSRNCAGIPHAQGGGFEQTEAMSPAGAEAMSPAGAEVISPSGAEGNLHDTQAERRDRDFRAPLAPVGPQLHATADSNEVNPGLRGHKHSAQDAGLDAGTNPGGEPCLLGLPEQIRLLYPNKEEFTMCLHINVMLFLQMKDVEYRGTGPSKKLAKHNAASAALASFIQFRYADNVAQAFSTHNPGYSSWRERPPMATAYRTRDFVSPANTPMRRTSWGDVATTARPQASKSATHSPSEVRERVVDPDVCNGAQLGGDPPRSVEVAHSDDTRVPEERLVEAIIENNNRAETWNSYNRSNTVKDLYANGLVVRERNESSSAIAAKEIQGSSQDSKTEDLEVAEAHNALTDVAGGPLDSEVVKKKRRKKKKPLTTDVYNEQIVSEPLTQEGQKGSNFKKTKSLENKLWNESQINNSDSVVVTNGSTSLINEPSLTNKDNYKAMKNFELKNEETSCHGVTTDFTEDDRTENFDGTFDSRTTTHRGVYMGSSATADNSVTVQYRNFGGVAVPAHPTSSSSEVPSFSSTINTSISEVTSSMPAHTAVAAADDITAAAAVVSSGMTDMEASSGSAAETESPLAMRLSRKTLRGQRSRSAASGINSSGGCRDSSRSSSSGDCSEAGAEAMLGGASSSVSPSSSTSALDQSNGVTLHSTKARSGASKRAQVAQASGVSKVYNGPTVTDKNPIMLLNEMHGDCEYTLVREDGEPHARVFTYELRFDKKLFTGTGNSKKHARAAAARQALSVIYGVVASSSNSTLQQTQFGSLVHLQMPQTVADKVAKLVCEKFMELTSNNPTIAKRKVLAGIVVTDDEDSDATFILSVSTGTKCINGERLSISGQCLNDCHAEIVSRRCLVHFLLAQMELYNAIISGEMPPDTPCVIEQVPDDSEYRHFLKVKDRYKFHLYINTAPCGDARIFSPHEEEAEVADPHPNRQCRGLLRTKIESGEGTIPIKTLEKAEMMKLQALCGRIDNSLEGLPEPFKMHKPKMNQGSSVESRQPQKAPSLSLNWDCVTDNVEILNAMTGKQEGEQTSRLCKRSLLKRFLKLVQRMPPGSGLTFSEATESPYDGIKAKAEKYQESKRIMVQGFKQAGCGTWIKKPYEQGDFCVSSNELTSTITYAVSAAKALITNTTSGTLSTSDVSHSSNTSTLADPAGAGGDNVVDGSEQLSNSCYPEDDTVVISGEALDRIERNSTQTPCLSATASAASTSTDTCASVENTGRGKSMAFVEPIVPSGRSASFSGISRAASMSGSPSAMKSASVSSVDKPSLGLGASSACGDKPTNRTPKSNPVLVSGACNAKARKGQDASKRSSRSNYSMEALSGISNSSCDGEPHSPMSYAAVLASKRS</sequence>
<dbReference type="GO" id="GO:0008251">
    <property type="term" value="F:tRNA-specific adenosine deaminase activity"/>
    <property type="evidence" value="ECO:0007669"/>
    <property type="project" value="TreeGrafter"/>
</dbReference>
<keyword evidence="1" id="KW-0694">RNA-binding</keyword>
<feature type="domain" description="DRBM" evidence="3">
    <location>
        <begin position="1198"/>
        <end position="1248"/>
    </location>
</feature>
<dbReference type="PROSITE" id="PS50141">
    <property type="entry name" value="A_DEAMIN_EDITASE"/>
    <property type="match status" value="1"/>
</dbReference>
<dbReference type="GeneID" id="108675996"/>
<dbReference type="GO" id="GO:0006382">
    <property type="term" value="P:adenosine to inosine editing"/>
    <property type="evidence" value="ECO:0007669"/>
    <property type="project" value="TreeGrafter"/>
</dbReference>
<feature type="region of interest" description="Disordered" evidence="2">
    <location>
        <begin position="1085"/>
        <end position="1178"/>
    </location>
</feature>
<dbReference type="SUPFAM" id="SSF54768">
    <property type="entry name" value="dsRNA-binding domain-like"/>
    <property type="match status" value="2"/>
</dbReference>
<feature type="compositionally biased region" description="Polar residues" evidence="2">
    <location>
        <begin position="486"/>
        <end position="497"/>
    </location>
</feature>
<gene>
    <name evidence="6" type="primary">LOC108675996</name>
</gene>
<feature type="compositionally biased region" description="Polar residues" evidence="2">
    <location>
        <begin position="166"/>
        <end position="197"/>
    </location>
</feature>
<feature type="compositionally biased region" description="Low complexity" evidence="2">
    <location>
        <begin position="249"/>
        <end position="263"/>
    </location>
</feature>
<dbReference type="GO" id="GO:0003725">
    <property type="term" value="F:double-stranded RNA binding"/>
    <property type="evidence" value="ECO:0007669"/>
    <property type="project" value="TreeGrafter"/>
</dbReference>
<dbReference type="KEGG" id="hazt:108675996"/>
<feature type="compositionally biased region" description="Low complexity" evidence="2">
    <location>
        <begin position="1743"/>
        <end position="1762"/>
    </location>
</feature>
<evidence type="ECO:0000256" key="1">
    <source>
        <dbReference type="PROSITE-ProRule" id="PRU00266"/>
    </source>
</evidence>
<feature type="compositionally biased region" description="Polar residues" evidence="2">
    <location>
        <begin position="1142"/>
        <end position="1153"/>
    </location>
</feature>
<feature type="compositionally biased region" description="Low complexity" evidence="2">
    <location>
        <begin position="1103"/>
        <end position="1124"/>
    </location>
</feature>
<feature type="region of interest" description="Disordered" evidence="2">
    <location>
        <begin position="248"/>
        <end position="311"/>
    </location>
</feature>
<feature type="region of interest" description="Disordered" evidence="2">
    <location>
        <begin position="74"/>
        <end position="148"/>
    </location>
</feature>
<dbReference type="GO" id="GO:0003726">
    <property type="term" value="F:double-stranded RNA adenosine deaminase activity"/>
    <property type="evidence" value="ECO:0007669"/>
    <property type="project" value="TreeGrafter"/>
</dbReference>
<dbReference type="OrthoDB" id="10268011at2759"/>
<organism evidence="5 6">
    <name type="scientific">Hyalella azteca</name>
    <name type="common">Amphipod</name>
    <dbReference type="NCBI Taxonomy" id="294128"/>
    <lineage>
        <taxon>Eukaryota</taxon>
        <taxon>Metazoa</taxon>
        <taxon>Ecdysozoa</taxon>
        <taxon>Arthropoda</taxon>
        <taxon>Crustacea</taxon>
        <taxon>Multicrustacea</taxon>
        <taxon>Malacostraca</taxon>
        <taxon>Eumalacostraca</taxon>
        <taxon>Peracarida</taxon>
        <taxon>Amphipoda</taxon>
        <taxon>Senticaudata</taxon>
        <taxon>Talitrida</taxon>
        <taxon>Talitroidea</taxon>
        <taxon>Hyalellidae</taxon>
        <taxon>Hyalella</taxon>
    </lineage>
</organism>
<dbReference type="PANTHER" id="PTHR10910">
    <property type="entry name" value="EUKARYOTE SPECIFIC DSRNA BINDING PROTEIN"/>
    <property type="match status" value="1"/>
</dbReference>
<dbReference type="Proteomes" id="UP000694843">
    <property type="component" value="Unplaced"/>
</dbReference>
<evidence type="ECO:0000256" key="2">
    <source>
        <dbReference type="SAM" id="MobiDB-lite"/>
    </source>
</evidence>
<dbReference type="GO" id="GO:0006396">
    <property type="term" value="P:RNA processing"/>
    <property type="evidence" value="ECO:0007669"/>
    <property type="project" value="InterPro"/>
</dbReference>
<dbReference type="GO" id="GO:0005737">
    <property type="term" value="C:cytoplasm"/>
    <property type="evidence" value="ECO:0007669"/>
    <property type="project" value="TreeGrafter"/>
</dbReference>
<feature type="region of interest" description="Disordered" evidence="2">
    <location>
        <begin position="1633"/>
        <end position="1668"/>
    </location>
</feature>
<name>A0A979FGX6_HYAAZ</name>
<dbReference type="InterPro" id="IPR002466">
    <property type="entry name" value="A_deamin"/>
</dbReference>
<evidence type="ECO:0000259" key="3">
    <source>
        <dbReference type="PROSITE" id="PS50137"/>
    </source>
</evidence>
<dbReference type="CDD" id="cd00048">
    <property type="entry name" value="DSRM_SF"/>
    <property type="match status" value="1"/>
</dbReference>
<feature type="region of interest" description="Disordered" evidence="2">
    <location>
        <begin position="568"/>
        <end position="604"/>
    </location>
</feature>
<feature type="domain" description="DRBM" evidence="3">
    <location>
        <begin position="624"/>
        <end position="672"/>
    </location>
</feature>
<feature type="region of interest" description="Disordered" evidence="2">
    <location>
        <begin position="1"/>
        <end position="52"/>
    </location>
</feature>
<feature type="region of interest" description="Disordered" evidence="2">
    <location>
        <begin position="1743"/>
        <end position="1847"/>
    </location>
</feature>
<feature type="compositionally biased region" description="Polar residues" evidence="2">
    <location>
        <begin position="728"/>
        <end position="740"/>
    </location>
</feature>
<evidence type="ECO:0000313" key="6">
    <source>
        <dbReference type="RefSeq" id="XP_047736007.1"/>
    </source>
</evidence>
<feature type="region of interest" description="Disordered" evidence="2">
    <location>
        <begin position="725"/>
        <end position="746"/>
    </location>
</feature>
<feature type="region of interest" description="Disordered" evidence="2">
    <location>
        <begin position="479"/>
        <end position="555"/>
    </location>
</feature>
<dbReference type="SMART" id="SM00552">
    <property type="entry name" value="ADEAMc"/>
    <property type="match status" value="1"/>
</dbReference>
<proteinExistence type="predicted"/>
<reference evidence="6" key="1">
    <citation type="submission" date="2025-08" db="UniProtKB">
        <authorList>
            <consortium name="RefSeq"/>
        </authorList>
    </citation>
    <scope>IDENTIFICATION</scope>
    <source>
        <tissue evidence="6">Whole organism</tissue>
    </source>
</reference>
<dbReference type="Gene3D" id="3.30.160.20">
    <property type="match status" value="2"/>
</dbReference>
<dbReference type="SMART" id="SM00358">
    <property type="entry name" value="DSRM"/>
    <property type="match status" value="2"/>
</dbReference>
<dbReference type="PROSITE" id="PS50137">
    <property type="entry name" value="DS_RBD"/>
    <property type="match status" value="2"/>
</dbReference>
<dbReference type="InterPro" id="IPR014720">
    <property type="entry name" value="dsRBD_dom"/>
</dbReference>
<feature type="compositionally biased region" description="Polar residues" evidence="2">
    <location>
        <begin position="1812"/>
        <end position="1828"/>
    </location>
</feature>
<dbReference type="Pfam" id="PF02137">
    <property type="entry name" value="A_deamin"/>
    <property type="match status" value="2"/>
</dbReference>
<feature type="compositionally biased region" description="Low complexity" evidence="2">
    <location>
        <begin position="1131"/>
        <end position="1141"/>
    </location>
</feature>
<dbReference type="GO" id="GO:0005730">
    <property type="term" value="C:nucleolus"/>
    <property type="evidence" value="ECO:0007669"/>
    <property type="project" value="TreeGrafter"/>
</dbReference>
<dbReference type="Pfam" id="PF00035">
    <property type="entry name" value="dsrm"/>
    <property type="match status" value="1"/>
</dbReference>
<feature type="compositionally biased region" description="Polar residues" evidence="2">
    <location>
        <begin position="101"/>
        <end position="125"/>
    </location>
</feature>
<feature type="region of interest" description="Disordered" evidence="2">
    <location>
        <begin position="166"/>
        <end position="232"/>
    </location>
</feature>
<dbReference type="PANTHER" id="PTHR10910:SF62">
    <property type="entry name" value="AT07585P-RELATED"/>
    <property type="match status" value="1"/>
</dbReference>
<feature type="domain" description="A to I editase" evidence="4">
    <location>
        <begin position="1321"/>
        <end position="1605"/>
    </location>
</feature>